<gene>
    <name evidence="1" type="ORF">AAFF_G00389600</name>
</gene>
<sequence length="95" mass="10738">MWAPWVRVTLTAEAVHHSSASDVSAHSPPVSETVEFLFRQCRTPPGGHTSRWTCLCRISRFFHPDSPPELTLPNEVLLSARLSLERNIQSSWLKS</sequence>
<dbReference type="EMBL" id="JAINUG010000073">
    <property type="protein sequence ID" value="KAJ8401003.1"/>
    <property type="molecule type" value="Genomic_DNA"/>
</dbReference>
<reference evidence="1" key="1">
    <citation type="journal article" date="2023" name="Science">
        <title>Genome structures resolve the early diversification of teleost fishes.</title>
        <authorList>
            <person name="Parey E."/>
            <person name="Louis A."/>
            <person name="Montfort J."/>
            <person name="Bouchez O."/>
            <person name="Roques C."/>
            <person name="Iampietro C."/>
            <person name="Lluch J."/>
            <person name="Castinel A."/>
            <person name="Donnadieu C."/>
            <person name="Desvignes T."/>
            <person name="Floi Bucao C."/>
            <person name="Jouanno E."/>
            <person name="Wen M."/>
            <person name="Mejri S."/>
            <person name="Dirks R."/>
            <person name="Jansen H."/>
            <person name="Henkel C."/>
            <person name="Chen W.J."/>
            <person name="Zahm M."/>
            <person name="Cabau C."/>
            <person name="Klopp C."/>
            <person name="Thompson A.W."/>
            <person name="Robinson-Rechavi M."/>
            <person name="Braasch I."/>
            <person name="Lecointre G."/>
            <person name="Bobe J."/>
            <person name="Postlethwait J.H."/>
            <person name="Berthelot C."/>
            <person name="Roest Crollius H."/>
            <person name="Guiguen Y."/>
        </authorList>
    </citation>
    <scope>NUCLEOTIDE SEQUENCE</scope>
    <source>
        <strain evidence="1">NC1722</strain>
    </source>
</reference>
<comment type="caution">
    <text evidence="1">The sequence shown here is derived from an EMBL/GenBank/DDBJ whole genome shotgun (WGS) entry which is preliminary data.</text>
</comment>
<evidence type="ECO:0000313" key="2">
    <source>
        <dbReference type="Proteomes" id="UP001221898"/>
    </source>
</evidence>
<evidence type="ECO:0000313" key="1">
    <source>
        <dbReference type="EMBL" id="KAJ8401003.1"/>
    </source>
</evidence>
<proteinExistence type="predicted"/>
<name>A0AAD7SEH4_9TELE</name>
<accession>A0AAD7SEH4</accession>
<organism evidence="1 2">
    <name type="scientific">Aldrovandia affinis</name>
    <dbReference type="NCBI Taxonomy" id="143900"/>
    <lineage>
        <taxon>Eukaryota</taxon>
        <taxon>Metazoa</taxon>
        <taxon>Chordata</taxon>
        <taxon>Craniata</taxon>
        <taxon>Vertebrata</taxon>
        <taxon>Euteleostomi</taxon>
        <taxon>Actinopterygii</taxon>
        <taxon>Neopterygii</taxon>
        <taxon>Teleostei</taxon>
        <taxon>Notacanthiformes</taxon>
        <taxon>Halosauridae</taxon>
        <taxon>Aldrovandia</taxon>
    </lineage>
</organism>
<dbReference type="Proteomes" id="UP001221898">
    <property type="component" value="Unassembled WGS sequence"/>
</dbReference>
<keyword evidence="2" id="KW-1185">Reference proteome</keyword>
<protein>
    <submittedName>
        <fullName evidence="1">Uncharacterized protein</fullName>
    </submittedName>
</protein>
<dbReference type="AlphaFoldDB" id="A0AAD7SEH4"/>